<dbReference type="Proteomes" id="UP000245916">
    <property type="component" value="Unassembled WGS sequence"/>
</dbReference>
<evidence type="ECO:0000313" key="2">
    <source>
        <dbReference type="Proteomes" id="UP000245916"/>
    </source>
</evidence>
<evidence type="ECO:0000313" key="1">
    <source>
        <dbReference type="EMBL" id="PWG02164.1"/>
    </source>
</evidence>
<gene>
    <name evidence="1" type="ORF">DF286_04245</name>
</gene>
<dbReference type="EMBL" id="QFFF01000001">
    <property type="protein sequence ID" value="PWG02164.1"/>
    <property type="molecule type" value="Genomic_DNA"/>
</dbReference>
<comment type="caution">
    <text evidence="1">The sequence shown here is derived from an EMBL/GenBank/DDBJ whole genome shotgun (WGS) entry which is preliminary data.</text>
</comment>
<accession>A0A2U2J1G5</accession>
<dbReference type="AlphaFoldDB" id="A0A2U2J1G5"/>
<keyword evidence="2" id="KW-1185">Reference proteome</keyword>
<sequence length="461" mass="51472">MKFDPGSFRDPAGRVLHADGRVFRAVFDAGSGHYEAARDAGVFGKAINRGHLIGLYERQPGALEGPAAKPRYLLEHPRIDFVSYPYEWTFSALKAAALLHLDFHLDLLDDDFTLSDATAYNVQFEGTKPVFIDHLSIVRYEEGALWAGQRQFAMQFLAPLLLWSKRGLAPNAWYRGSGEGLTPEDVARVLRVRDKLSFTVLAHIVGPTYIHRRSVAKGLERRKGTEARLSKKGLVAILRGLRGFTEGLRLPAQKTIWADYAGSNSYDEERRRAKHEFVARFVNSSSPGLLFDLGCNSGDFSRTALDHGARSVVGFDFDFGALERAYARFNRDGRRMLPLWLDATNPSPSQGWASAERKSLAERKGADAVLALAVIHHLAIAKNVPLDMVVDWLMSLAPTGVIEFPSKSDPMVRELLRGRRDIFPDYGEEAFLAHVKARGAITDQSRLGDNGRLLIVYDRRH</sequence>
<dbReference type="OrthoDB" id="9765084at2"/>
<dbReference type="Gene3D" id="3.40.50.150">
    <property type="entry name" value="Vaccinia Virus protein VP39"/>
    <property type="match status" value="1"/>
</dbReference>
<proteinExistence type="predicted"/>
<name>A0A2U2J1G5_9SPHN</name>
<dbReference type="InterPro" id="IPR029063">
    <property type="entry name" value="SAM-dependent_MTases_sf"/>
</dbReference>
<dbReference type="SUPFAM" id="SSF53335">
    <property type="entry name" value="S-adenosyl-L-methionine-dependent methyltransferases"/>
    <property type="match status" value="1"/>
</dbReference>
<dbReference type="RefSeq" id="WP_109270304.1">
    <property type="nucleotide sequence ID" value="NZ_QFFF01000001.1"/>
</dbReference>
<organism evidence="1 2">
    <name type="scientific">Allosphingosinicella humi</name>
    <dbReference type="NCBI Taxonomy" id="2068657"/>
    <lineage>
        <taxon>Bacteria</taxon>
        <taxon>Pseudomonadati</taxon>
        <taxon>Pseudomonadota</taxon>
        <taxon>Alphaproteobacteria</taxon>
        <taxon>Sphingomonadales</taxon>
        <taxon>Sphingomonadaceae</taxon>
        <taxon>Allosphingosinicella</taxon>
    </lineage>
</organism>
<protein>
    <submittedName>
        <fullName evidence="1">Nodulation protein NoeA</fullName>
    </submittedName>
</protein>
<reference evidence="1 2" key="1">
    <citation type="submission" date="2018-05" db="EMBL/GenBank/DDBJ databases">
        <title>Genome of Sphingosinicella humi QZX222.</title>
        <authorList>
            <person name="Qiao Z."/>
            <person name="Wang G."/>
        </authorList>
    </citation>
    <scope>NUCLEOTIDE SEQUENCE [LARGE SCALE GENOMIC DNA]</scope>
    <source>
        <strain evidence="1 2">QZX222</strain>
    </source>
</reference>